<dbReference type="InterPro" id="IPR013815">
    <property type="entry name" value="ATP_grasp_subdomain_1"/>
</dbReference>
<gene>
    <name evidence="18" type="primary">uvrA</name>
    <name evidence="18" type="ordered locus">BMS_0019</name>
</gene>
<name>E1X1P2_HALMS</name>
<dbReference type="Pfam" id="PF17760">
    <property type="entry name" value="UvrA_inter"/>
    <property type="match status" value="1"/>
</dbReference>
<dbReference type="PATRIC" id="fig|862908.3.peg.18"/>
<feature type="domain" description="ABC transporter" evidence="17">
    <location>
        <begin position="599"/>
        <end position="931"/>
    </location>
</feature>
<evidence type="ECO:0000256" key="5">
    <source>
        <dbReference type="ARBA" id="ARBA00022741"/>
    </source>
</evidence>
<dbReference type="InterPro" id="IPR041102">
    <property type="entry name" value="UvrA_inter"/>
</dbReference>
<dbReference type="NCBIfam" id="NF001503">
    <property type="entry name" value="PRK00349.1"/>
    <property type="match status" value="1"/>
</dbReference>
<dbReference type="GO" id="GO:0009380">
    <property type="term" value="C:excinuclease repair complex"/>
    <property type="evidence" value="ECO:0007669"/>
    <property type="project" value="InterPro"/>
</dbReference>
<evidence type="ECO:0000256" key="15">
    <source>
        <dbReference type="ARBA" id="ARBA00039316"/>
    </source>
</evidence>
<protein>
    <recommendedName>
        <fullName evidence="15">UvrABC system protein A</fullName>
    </recommendedName>
    <alternativeName>
        <fullName evidence="16">Excinuclease ABC subunit A</fullName>
    </alternativeName>
</protein>
<dbReference type="GO" id="GO:0005524">
    <property type="term" value="F:ATP binding"/>
    <property type="evidence" value="ECO:0007669"/>
    <property type="project" value="UniProtKB-KW"/>
</dbReference>
<dbReference type="InterPro" id="IPR027417">
    <property type="entry name" value="P-loop_NTPase"/>
</dbReference>
<keyword evidence="9" id="KW-0862">Zinc</keyword>
<dbReference type="Pfam" id="PF17755">
    <property type="entry name" value="UvrA_DNA-bind"/>
    <property type="match status" value="1"/>
</dbReference>
<keyword evidence="6" id="KW-0227">DNA damage</keyword>
<keyword evidence="8" id="KW-0863">Zinc-finger</keyword>
<organism evidence="18 19">
    <name type="scientific">Halobacteriovorax marinus (strain ATCC BAA-682 / DSM 15412 / SJ)</name>
    <name type="common">Bacteriovorax marinus</name>
    <dbReference type="NCBI Taxonomy" id="862908"/>
    <lineage>
        <taxon>Bacteria</taxon>
        <taxon>Pseudomonadati</taxon>
        <taxon>Bdellovibrionota</taxon>
        <taxon>Bacteriovoracia</taxon>
        <taxon>Bacteriovoracales</taxon>
        <taxon>Halobacteriovoraceae</taxon>
        <taxon>Halobacteriovorax</taxon>
    </lineage>
</organism>
<dbReference type="PANTHER" id="PTHR43152:SF3">
    <property type="entry name" value="UVRABC SYSTEM PROTEIN A"/>
    <property type="match status" value="1"/>
</dbReference>
<dbReference type="STRING" id="862908.BMS_0019"/>
<evidence type="ECO:0000256" key="7">
    <source>
        <dbReference type="ARBA" id="ARBA00022769"/>
    </source>
</evidence>
<comment type="similarity">
    <text evidence="14">Belongs to the ABC transporter superfamily. UvrA family.</text>
</comment>
<keyword evidence="19" id="KW-1185">Reference proteome</keyword>
<dbReference type="Gene3D" id="3.40.50.300">
    <property type="entry name" value="P-loop containing nucleotide triphosphate hydrolases"/>
    <property type="match status" value="2"/>
</dbReference>
<keyword evidence="4" id="KW-0677">Repeat</keyword>
<dbReference type="RefSeq" id="WP_014242750.1">
    <property type="nucleotide sequence ID" value="NC_016620.1"/>
</dbReference>
<keyword evidence="7" id="KW-0228">DNA excision</keyword>
<dbReference type="GO" id="GO:0005737">
    <property type="term" value="C:cytoplasm"/>
    <property type="evidence" value="ECO:0007669"/>
    <property type="project" value="UniProtKB-SubCell"/>
</dbReference>
<evidence type="ECO:0000256" key="14">
    <source>
        <dbReference type="ARBA" id="ARBA00038000"/>
    </source>
</evidence>
<dbReference type="InterPro" id="IPR017871">
    <property type="entry name" value="ABC_transporter-like_CS"/>
</dbReference>
<keyword evidence="11" id="KW-0267">Excision nuclease</keyword>
<evidence type="ECO:0000256" key="2">
    <source>
        <dbReference type="ARBA" id="ARBA00022490"/>
    </source>
</evidence>
<dbReference type="PROSITE" id="PS00211">
    <property type="entry name" value="ABC_TRANSPORTER_1"/>
    <property type="match status" value="2"/>
</dbReference>
<dbReference type="Gene3D" id="3.30.1490.20">
    <property type="entry name" value="ATP-grasp fold, A domain"/>
    <property type="match status" value="1"/>
</dbReference>
<accession>E1X1P2</accession>
<evidence type="ECO:0000256" key="4">
    <source>
        <dbReference type="ARBA" id="ARBA00022737"/>
    </source>
</evidence>
<dbReference type="GO" id="GO:0006289">
    <property type="term" value="P:nucleotide-excision repair"/>
    <property type="evidence" value="ECO:0007669"/>
    <property type="project" value="InterPro"/>
</dbReference>
<dbReference type="InterPro" id="IPR003439">
    <property type="entry name" value="ABC_transporter-like_ATP-bd"/>
</dbReference>
<keyword evidence="10" id="KW-0067">ATP-binding</keyword>
<keyword evidence="13" id="KW-0234">DNA repair</keyword>
<feature type="domain" description="ABC transporter" evidence="17">
    <location>
        <begin position="1"/>
        <end position="587"/>
    </location>
</feature>
<dbReference type="Gene3D" id="1.20.1580.10">
    <property type="entry name" value="ABC transporter ATPase like domain"/>
    <property type="match status" value="2"/>
</dbReference>
<dbReference type="GO" id="GO:0016887">
    <property type="term" value="F:ATP hydrolysis activity"/>
    <property type="evidence" value="ECO:0007669"/>
    <property type="project" value="InterPro"/>
</dbReference>
<dbReference type="NCBIfam" id="TIGR00630">
    <property type="entry name" value="uvra"/>
    <property type="match status" value="1"/>
</dbReference>
<dbReference type="GO" id="GO:0003677">
    <property type="term" value="F:DNA binding"/>
    <property type="evidence" value="ECO:0007669"/>
    <property type="project" value="UniProtKB-KW"/>
</dbReference>
<evidence type="ECO:0000256" key="10">
    <source>
        <dbReference type="ARBA" id="ARBA00022840"/>
    </source>
</evidence>
<dbReference type="PROSITE" id="PS50893">
    <property type="entry name" value="ABC_TRANSPORTER_2"/>
    <property type="match status" value="2"/>
</dbReference>
<sequence length="934" mass="103787">MSNNKFIDIHKARVHNLKSVSIKIPKNTITVVTGPSGSGKSSLAFDTIYVEGQRRYIESLSSYARQFLGQYQPPEVESITGLSPAIAIDQKSSSRNPRSTVGTITEIYDYMRVLFARAGTLYDPTSGKEIRRYTPTQIVRELLKNPEKTKLHIMAPIISGKKVSLKTEVTKYQTMGFVRAYIDGEVIPLDDAPAKADSFDIVIDRVLLKDGIEKRLTDSVEHALKLSNGIVNILVGDDEVLSFSEKNISPTSGEIYPDLEPRLFSFNSPLGACDTCNGIGQKKDFELNLMITDENISILDGAIKPLSKKNSFLFKMVQSIANTEKVDLSKPLKSLPKSFTKILFEGSKKEYKYKFSSDSSYYEFSKSFPGITSWFERKYLESTSEKVRKDLEEFMNIKKCSSCNGLRLNEIALSTRILKKNIMDLSEMDIQSAYDFFKSVTLKGEKKVIAEKLLKEIENRLLFLINVGLDYLTINRSASTLSGGESQRIRLATQIGSALSGVLYVLDEPSIGLHQRDNDRLIETLKSLRDLGNTVLVVEHDEDTMREADYIIDIGPGAGVHGGEIVAEGNLDQILKNKKSITAKFLSGELGIEIPSERKSFKNFIELKKAKHNNLKEVSIKLPLGGLVCITGVSGSGKSSLVHEVLVPAIKTNIVKTNRSLYRRSNYHSIIGADHLKSIIELDQSPIGRTPNSNPATYSGLFDEVRKLYAQTSESQVRGYKQGRFSFNVKGGRCEECEGNGVKKIEMHFLPDVYITCSECQGSRYNNETLSVLYKGKNIADILNMSIEEASEFFQNHKKMNRILSTMVSVGLGYIKLGQSATTLSGGEAQRLKLSKELSKTTKGHCLYVLDEPTTGLHFQDIKILLEAVHSLVDQGHSVLIIEHNLDVIKTADYIIDLGPEGGTKGGQIIAEGTPEQVAKTKGSYTGKYLKRLL</sequence>
<evidence type="ECO:0000256" key="1">
    <source>
        <dbReference type="ARBA" id="ARBA00004496"/>
    </source>
</evidence>
<evidence type="ECO:0000313" key="18">
    <source>
        <dbReference type="EMBL" id="CBW24961.1"/>
    </source>
</evidence>
<evidence type="ECO:0000256" key="13">
    <source>
        <dbReference type="ARBA" id="ARBA00023204"/>
    </source>
</evidence>
<dbReference type="PANTHER" id="PTHR43152">
    <property type="entry name" value="UVRABC SYSTEM PROTEIN A"/>
    <property type="match status" value="1"/>
</dbReference>
<keyword evidence="3" id="KW-0479">Metal-binding</keyword>
<proteinExistence type="inferred from homology"/>
<reference evidence="19" key="1">
    <citation type="journal article" date="2013" name="ISME J.">
        <title>A small predatory core genome in the divergent marine Bacteriovorax marinus SJ and the terrestrial Bdellovibrio bacteriovorus.</title>
        <authorList>
            <person name="Crossman L.C."/>
            <person name="Chen H."/>
            <person name="Cerdeno-Tarraga A.M."/>
            <person name="Brooks K."/>
            <person name="Quail M.A."/>
            <person name="Pineiro S.A."/>
            <person name="Hobley L."/>
            <person name="Sockett R.E."/>
            <person name="Bentley S.D."/>
            <person name="Parkhill J."/>
            <person name="Williams H.N."/>
            <person name="Stine O.C."/>
        </authorList>
    </citation>
    <scope>NUCLEOTIDE SEQUENCE [LARGE SCALE GENOMIC DNA]</scope>
    <source>
        <strain evidence="19">ATCC BAA-682 / DSM 15412 / SJ</strain>
    </source>
</reference>
<dbReference type="InterPro" id="IPR041552">
    <property type="entry name" value="UvrA_DNA-bd"/>
</dbReference>
<evidence type="ECO:0000313" key="19">
    <source>
        <dbReference type="Proteomes" id="UP000008963"/>
    </source>
</evidence>
<dbReference type="CDD" id="cd03271">
    <property type="entry name" value="ABC_UvrA_II"/>
    <property type="match status" value="1"/>
</dbReference>
<keyword evidence="5" id="KW-0547">Nucleotide-binding</keyword>
<evidence type="ECO:0000259" key="17">
    <source>
        <dbReference type="PROSITE" id="PS50893"/>
    </source>
</evidence>
<dbReference type="KEGG" id="bmx:BMS_0019"/>
<evidence type="ECO:0000256" key="9">
    <source>
        <dbReference type="ARBA" id="ARBA00022833"/>
    </source>
</evidence>
<evidence type="ECO:0000256" key="11">
    <source>
        <dbReference type="ARBA" id="ARBA00022881"/>
    </source>
</evidence>
<dbReference type="Proteomes" id="UP000008963">
    <property type="component" value="Chromosome"/>
</dbReference>
<evidence type="ECO:0000256" key="6">
    <source>
        <dbReference type="ARBA" id="ARBA00022763"/>
    </source>
</evidence>
<dbReference type="GO" id="GO:0008270">
    <property type="term" value="F:zinc ion binding"/>
    <property type="evidence" value="ECO:0007669"/>
    <property type="project" value="UniProtKB-KW"/>
</dbReference>
<evidence type="ECO:0000256" key="12">
    <source>
        <dbReference type="ARBA" id="ARBA00023125"/>
    </source>
</evidence>
<dbReference type="AlphaFoldDB" id="E1X1P2"/>
<dbReference type="FunFam" id="1.20.1580.10:FF:000002">
    <property type="entry name" value="UvrABC system protein A"/>
    <property type="match status" value="1"/>
</dbReference>
<dbReference type="SUPFAM" id="SSF52540">
    <property type="entry name" value="P-loop containing nucleoside triphosphate hydrolases"/>
    <property type="match status" value="2"/>
</dbReference>
<keyword evidence="2" id="KW-0963">Cytoplasm</keyword>
<dbReference type="EMBL" id="FQ312005">
    <property type="protein sequence ID" value="CBW24961.1"/>
    <property type="molecule type" value="Genomic_DNA"/>
</dbReference>
<dbReference type="OrthoDB" id="5287123at2"/>
<dbReference type="eggNOG" id="COG0178">
    <property type="taxonomic scope" value="Bacteria"/>
</dbReference>
<evidence type="ECO:0000256" key="16">
    <source>
        <dbReference type="ARBA" id="ARBA00042156"/>
    </source>
</evidence>
<keyword evidence="12" id="KW-0238">DNA-binding</keyword>
<dbReference type="HOGENOM" id="CLU_001370_0_2_7"/>
<evidence type="ECO:0000256" key="3">
    <source>
        <dbReference type="ARBA" id="ARBA00022723"/>
    </source>
</evidence>
<dbReference type="InterPro" id="IPR004602">
    <property type="entry name" value="UvrA"/>
</dbReference>
<dbReference type="GO" id="GO:0004518">
    <property type="term" value="F:nuclease activity"/>
    <property type="evidence" value="ECO:0007669"/>
    <property type="project" value="UniProtKB-KW"/>
</dbReference>
<evidence type="ECO:0000256" key="8">
    <source>
        <dbReference type="ARBA" id="ARBA00022771"/>
    </source>
</evidence>
<comment type="subcellular location">
    <subcellularLocation>
        <location evidence="1">Cytoplasm</location>
    </subcellularLocation>
</comment>
<dbReference type="Gene3D" id="1.10.8.280">
    <property type="entry name" value="ABC transporter ATPase domain-like"/>
    <property type="match status" value="1"/>
</dbReference>